<protein>
    <submittedName>
        <fullName evidence="2">HAD superfamily hydrolase (TIGR01450 family)</fullName>
    </submittedName>
</protein>
<dbReference type="InterPro" id="IPR036412">
    <property type="entry name" value="HAD-like_sf"/>
</dbReference>
<dbReference type="PANTHER" id="PTHR19288">
    <property type="entry name" value="4-NITROPHENYLPHOSPHATASE-RELATED"/>
    <property type="match status" value="1"/>
</dbReference>
<keyword evidence="3" id="KW-1185">Reference proteome</keyword>
<dbReference type="InterPro" id="IPR023214">
    <property type="entry name" value="HAD_sf"/>
</dbReference>
<dbReference type="OrthoDB" id="3400930at2"/>
<feature type="domain" description="GCN5-related N-acetyltransferase-like" evidence="1">
    <location>
        <begin position="273"/>
        <end position="332"/>
    </location>
</feature>
<dbReference type="NCBIfam" id="TIGR01460">
    <property type="entry name" value="HAD-SF-IIA"/>
    <property type="match status" value="1"/>
</dbReference>
<reference evidence="2 3" key="1">
    <citation type="submission" date="2019-03" db="EMBL/GenBank/DDBJ databases">
        <title>Sequencing the genomes of 1000 actinobacteria strains.</title>
        <authorList>
            <person name="Klenk H.-P."/>
        </authorList>
    </citation>
    <scope>NUCLEOTIDE SEQUENCE [LARGE SCALE GENOMIC DNA]</scope>
    <source>
        <strain evidence="2 3">DSM 44969</strain>
    </source>
</reference>
<dbReference type="Pfam" id="PF13242">
    <property type="entry name" value="Hydrolase_like"/>
    <property type="match status" value="1"/>
</dbReference>
<dbReference type="Pfam" id="PF13344">
    <property type="entry name" value="Hydrolase_6"/>
    <property type="match status" value="1"/>
</dbReference>
<dbReference type="AlphaFoldDB" id="A0A4R1HRB4"/>
<dbReference type="Gene3D" id="3.40.50.1000">
    <property type="entry name" value="HAD superfamily/HAD-like"/>
    <property type="match status" value="2"/>
</dbReference>
<dbReference type="PANTHER" id="PTHR19288:SF95">
    <property type="entry name" value="D-GLYCEROL 3-PHOSPHATE PHOSPHATASE"/>
    <property type="match status" value="1"/>
</dbReference>
<evidence type="ECO:0000313" key="3">
    <source>
        <dbReference type="Proteomes" id="UP000295560"/>
    </source>
</evidence>
<evidence type="ECO:0000313" key="2">
    <source>
        <dbReference type="EMBL" id="TCK24688.1"/>
    </source>
</evidence>
<gene>
    <name evidence="2" type="ORF">EV378_0474</name>
</gene>
<dbReference type="Proteomes" id="UP000295560">
    <property type="component" value="Unassembled WGS sequence"/>
</dbReference>
<dbReference type="SUPFAM" id="SSF56784">
    <property type="entry name" value="HAD-like"/>
    <property type="match status" value="1"/>
</dbReference>
<evidence type="ECO:0000259" key="1">
    <source>
        <dbReference type="Pfam" id="PF18407"/>
    </source>
</evidence>
<dbReference type="GO" id="GO:0016791">
    <property type="term" value="F:phosphatase activity"/>
    <property type="evidence" value="ECO:0007669"/>
    <property type="project" value="TreeGrafter"/>
</dbReference>
<organism evidence="2 3">
    <name type="scientific">Pseudonocardia endophytica</name>
    <dbReference type="NCBI Taxonomy" id="401976"/>
    <lineage>
        <taxon>Bacteria</taxon>
        <taxon>Bacillati</taxon>
        <taxon>Actinomycetota</taxon>
        <taxon>Actinomycetes</taxon>
        <taxon>Pseudonocardiales</taxon>
        <taxon>Pseudonocardiaceae</taxon>
        <taxon>Pseudonocardia</taxon>
    </lineage>
</organism>
<accession>A0A4R1HRB4</accession>
<sequence length="333" mass="33545">MSDDLLGRHDALLADLDGTLYRGPVAVPGAADAVRGATDRGVPTVYVTNNASRSPADVAAQLAGLGFPAREQDVRTSAQAGAAMLAELVPAGAAVLVVGTASLVDLVRERGLEPVTSGDDADAVIQGHSPDTGWRLLAEATVAVRGGAVWVATNVDLTLPTERGTMPGNGSMVGVVKVATGAEPRIAGKPAARLLTEAQAAVSSSRPLVVGDRLDTDIEGAVAAGAPSLLVMTGVSTARDLVRAAAVRRPTYVGADTSALTRPVDELTPGEKDGWTVRLDEGALVLTGNGADLDALRTLCPVAWGAAGDGEFDGPVRADGSAAADALARLGLA</sequence>
<dbReference type="RefSeq" id="WP_132421113.1">
    <property type="nucleotide sequence ID" value="NZ_SMFZ01000001.1"/>
</dbReference>
<keyword evidence="2" id="KW-0378">Hydrolase</keyword>
<dbReference type="InterPro" id="IPR041065">
    <property type="entry name" value="GNAT-like"/>
</dbReference>
<comment type="caution">
    <text evidence="2">The sequence shown here is derived from an EMBL/GenBank/DDBJ whole genome shotgun (WGS) entry which is preliminary data.</text>
</comment>
<dbReference type="GO" id="GO:0005737">
    <property type="term" value="C:cytoplasm"/>
    <property type="evidence" value="ECO:0007669"/>
    <property type="project" value="TreeGrafter"/>
</dbReference>
<dbReference type="Pfam" id="PF18407">
    <property type="entry name" value="GNAT_like"/>
    <property type="match status" value="1"/>
</dbReference>
<name>A0A4R1HRB4_PSEEN</name>
<dbReference type="EMBL" id="SMFZ01000001">
    <property type="protein sequence ID" value="TCK24688.1"/>
    <property type="molecule type" value="Genomic_DNA"/>
</dbReference>
<proteinExistence type="predicted"/>
<dbReference type="InterPro" id="IPR006357">
    <property type="entry name" value="HAD-SF_hydro_IIA"/>
</dbReference>